<dbReference type="GO" id="GO:0007508">
    <property type="term" value="P:larval heart development"/>
    <property type="evidence" value="ECO:0007669"/>
    <property type="project" value="TreeGrafter"/>
</dbReference>
<evidence type="ECO:0008006" key="3">
    <source>
        <dbReference type="Google" id="ProtNLM"/>
    </source>
</evidence>
<sequence length="258" mass="29226">MTSEVAAHAFVEKLGVISSSFTAFENSLDRFMKENYVVFVCSSSNRNPKNCFALRVGVLEMQQATSQTNENSRNPKKLVPLRGSDSLFLGVAYRCPSSPQEDEQFLTRPLGQLSSSYHFTHLLLVGDFNAPKAPWTELRCVGSSGPFAAALTEVAQQSAWTKHITAHTRYLAGQQPCLLDSVIIDERHFVDQVIINAPLGHTDHCVLTFDFICYWARNPEPQTWIRNFCRADFRECTPFLNKLNWDQPQWENLYGTIV</sequence>
<dbReference type="Gene3D" id="3.60.10.10">
    <property type="entry name" value="Endonuclease/exonuclease/phosphatase"/>
    <property type="match status" value="1"/>
</dbReference>
<dbReference type="GO" id="GO:0061343">
    <property type="term" value="P:cell adhesion involved in heart morphogenesis"/>
    <property type="evidence" value="ECO:0007669"/>
    <property type="project" value="TreeGrafter"/>
</dbReference>
<dbReference type="PANTHER" id="PTHR33395:SF22">
    <property type="entry name" value="REVERSE TRANSCRIPTASE DOMAIN-CONTAINING PROTEIN"/>
    <property type="match status" value="1"/>
</dbReference>
<dbReference type="PANTHER" id="PTHR33395">
    <property type="entry name" value="TRANSCRIPTASE, PUTATIVE-RELATED-RELATED"/>
    <property type="match status" value="1"/>
</dbReference>
<keyword evidence="2" id="KW-1185">Reference proteome</keyword>
<dbReference type="SUPFAM" id="SSF56219">
    <property type="entry name" value="DNase I-like"/>
    <property type="match status" value="1"/>
</dbReference>
<dbReference type="InterPro" id="IPR036691">
    <property type="entry name" value="Endo/exonu/phosph_ase_sf"/>
</dbReference>
<dbReference type="EMBL" id="DF142910">
    <property type="protein sequence ID" value="GAA48800.1"/>
    <property type="molecule type" value="Genomic_DNA"/>
</dbReference>
<dbReference type="AlphaFoldDB" id="G7Y765"/>
<reference key="2">
    <citation type="submission" date="2011-10" db="EMBL/GenBank/DDBJ databases">
        <title>The genome and transcriptome sequence of Clonorchis sinensis provide insights into the carcinogenic liver fluke.</title>
        <authorList>
            <person name="Wang X."/>
            <person name="Huang Y."/>
            <person name="Chen W."/>
            <person name="Liu H."/>
            <person name="Guo L."/>
            <person name="Chen Y."/>
            <person name="Luo F."/>
            <person name="Zhou W."/>
            <person name="Sun J."/>
            <person name="Mao Q."/>
            <person name="Liang P."/>
            <person name="Zhou C."/>
            <person name="Tian Y."/>
            <person name="Men J."/>
            <person name="Lv X."/>
            <person name="Huang L."/>
            <person name="Zhou J."/>
            <person name="Hu Y."/>
            <person name="Li R."/>
            <person name="Zhang F."/>
            <person name="Lei H."/>
            <person name="Li X."/>
            <person name="Hu X."/>
            <person name="Liang C."/>
            <person name="Xu J."/>
            <person name="Wu Z."/>
            <person name="Yu X."/>
        </authorList>
    </citation>
    <scope>NUCLEOTIDE SEQUENCE</scope>
    <source>
        <strain>Henan</strain>
    </source>
</reference>
<protein>
    <recommendedName>
        <fullName evidence="3">Endonuclease/exonuclease/phosphatase domain-containing protein</fullName>
    </recommendedName>
</protein>
<organism evidence="1 2">
    <name type="scientific">Clonorchis sinensis</name>
    <name type="common">Chinese liver fluke</name>
    <dbReference type="NCBI Taxonomy" id="79923"/>
    <lineage>
        <taxon>Eukaryota</taxon>
        <taxon>Metazoa</taxon>
        <taxon>Spiralia</taxon>
        <taxon>Lophotrochozoa</taxon>
        <taxon>Platyhelminthes</taxon>
        <taxon>Trematoda</taxon>
        <taxon>Digenea</taxon>
        <taxon>Opisthorchiida</taxon>
        <taxon>Opisthorchiata</taxon>
        <taxon>Opisthorchiidae</taxon>
        <taxon>Clonorchis</taxon>
    </lineage>
</organism>
<dbReference type="Proteomes" id="UP000008909">
    <property type="component" value="Unassembled WGS sequence"/>
</dbReference>
<gene>
    <name evidence="1" type="ORF">CLF_102052</name>
</gene>
<reference evidence="1" key="1">
    <citation type="journal article" date="2011" name="Genome Biol.">
        <title>The draft genome of the carcinogenic human liver fluke Clonorchis sinensis.</title>
        <authorList>
            <person name="Wang X."/>
            <person name="Chen W."/>
            <person name="Huang Y."/>
            <person name="Sun J."/>
            <person name="Men J."/>
            <person name="Liu H."/>
            <person name="Luo F."/>
            <person name="Guo L."/>
            <person name="Lv X."/>
            <person name="Deng C."/>
            <person name="Zhou C."/>
            <person name="Fan Y."/>
            <person name="Li X."/>
            <person name="Huang L."/>
            <person name="Hu Y."/>
            <person name="Liang C."/>
            <person name="Hu X."/>
            <person name="Xu J."/>
            <person name="Yu X."/>
        </authorList>
    </citation>
    <scope>NUCLEOTIDE SEQUENCE [LARGE SCALE GENOMIC DNA]</scope>
    <source>
        <strain evidence="1">Henan</strain>
    </source>
</reference>
<accession>G7Y765</accession>
<dbReference type="GO" id="GO:0031012">
    <property type="term" value="C:extracellular matrix"/>
    <property type="evidence" value="ECO:0007669"/>
    <property type="project" value="TreeGrafter"/>
</dbReference>
<evidence type="ECO:0000313" key="1">
    <source>
        <dbReference type="EMBL" id="GAA48800.1"/>
    </source>
</evidence>
<proteinExistence type="predicted"/>
<name>G7Y765_CLOSI</name>
<evidence type="ECO:0000313" key="2">
    <source>
        <dbReference type="Proteomes" id="UP000008909"/>
    </source>
</evidence>